<feature type="chain" id="PRO_5039603507" description="Lipoprotein" evidence="1">
    <location>
        <begin position="23"/>
        <end position="139"/>
    </location>
</feature>
<feature type="signal peptide" evidence="1">
    <location>
        <begin position="1"/>
        <end position="22"/>
    </location>
</feature>
<keyword evidence="1" id="KW-0732">Signal</keyword>
<organism evidence="2 3">
    <name type="scientific">Paenibacillus campinasensis</name>
    <dbReference type="NCBI Taxonomy" id="66347"/>
    <lineage>
        <taxon>Bacteria</taxon>
        <taxon>Bacillati</taxon>
        <taxon>Bacillota</taxon>
        <taxon>Bacilli</taxon>
        <taxon>Bacillales</taxon>
        <taxon>Paenibacillaceae</taxon>
        <taxon>Paenibacillus</taxon>
    </lineage>
</organism>
<reference evidence="2 3" key="1">
    <citation type="submission" date="2017-07" db="EMBL/GenBank/DDBJ databases">
        <title>Isolation and whole genome analysis of endospore-forming bacteria from heroin.</title>
        <authorList>
            <person name="Kalinowski J."/>
            <person name="Ahrens B."/>
            <person name="Al-Dilaimi A."/>
            <person name="Winkler A."/>
            <person name="Wibberg D."/>
            <person name="Schleenbecker U."/>
            <person name="Ruckert C."/>
            <person name="Wolfel R."/>
            <person name="Grass G."/>
        </authorList>
    </citation>
    <scope>NUCLEOTIDE SEQUENCE [LARGE SCALE GENOMIC DNA]</scope>
    <source>
        <strain evidence="2 3">7537-G1</strain>
    </source>
</reference>
<dbReference type="EMBL" id="NPBY01000045">
    <property type="protein sequence ID" value="PAD75471.1"/>
    <property type="molecule type" value="Genomic_DNA"/>
</dbReference>
<name>A0A268EQV1_9BACL</name>
<dbReference type="Proteomes" id="UP000215596">
    <property type="component" value="Unassembled WGS sequence"/>
</dbReference>
<dbReference type="OrthoDB" id="9999656at2"/>
<protein>
    <recommendedName>
        <fullName evidence="4">Lipoprotein</fullName>
    </recommendedName>
</protein>
<evidence type="ECO:0000313" key="2">
    <source>
        <dbReference type="EMBL" id="PAD75471.1"/>
    </source>
</evidence>
<proteinExistence type="predicted"/>
<evidence type="ECO:0000313" key="3">
    <source>
        <dbReference type="Proteomes" id="UP000215596"/>
    </source>
</evidence>
<dbReference type="PROSITE" id="PS51257">
    <property type="entry name" value="PROKAR_LIPOPROTEIN"/>
    <property type="match status" value="1"/>
</dbReference>
<evidence type="ECO:0000256" key="1">
    <source>
        <dbReference type="SAM" id="SignalP"/>
    </source>
</evidence>
<gene>
    <name evidence="2" type="ORF">CHH67_14775</name>
</gene>
<sequence>MYTRCRSLMLLCGICAIFLLMACNHENDKYIEKLNFATANPSSEYSEFLYFNGRLYGISSEVVDEEVFKNRIGKQIGEIKGIDSMVKEDGDVGVENQDAEFLFKPGDGIHEITDTSNKLLLLIKTSKGYLHTKLIMSDD</sequence>
<evidence type="ECO:0008006" key="4">
    <source>
        <dbReference type="Google" id="ProtNLM"/>
    </source>
</evidence>
<accession>A0A268EQV1</accession>
<comment type="caution">
    <text evidence="2">The sequence shown here is derived from an EMBL/GenBank/DDBJ whole genome shotgun (WGS) entry which is preliminary data.</text>
</comment>
<dbReference type="AlphaFoldDB" id="A0A268EQV1"/>